<name>A0A3P6QTT0_CYLGO</name>
<proteinExistence type="predicted"/>
<evidence type="ECO:0000313" key="3">
    <source>
        <dbReference type="Proteomes" id="UP000271889"/>
    </source>
</evidence>
<feature type="region of interest" description="Disordered" evidence="1">
    <location>
        <begin position="190"/>
        <end position="219"/>
    </location>
</feature>
<sequence length="219" mass="23802">MTFDCSRVKLPLQKRNELRTPPPLPPRNSPYRPPLEASLSLRPTVPKEVDRTSSDTPVSTVRDIISRNGRQGHKKTNSLDRGLTLAKSMKAGPFPPPANKSNSLTRQEPDDDEEECARNTAAEGVILQITTKVIGDHSITCANGELEPIASESSSLSSPNSEVATKILESKQEATMHCEDKQEATMHCEDNVGNGQVNAGDVEPEKSSDIYIPSTSALQ</sequence>
<accession>A0A3P6QTT0</accession>
<evidence type="ECO:0000256" key="1">
    <source>
        <dbReference type="SAM" id="MobiDB-lite"/>
    </source>
</evidence>
<dbReference type="EMBL" id="UYRV01006950">
    <property type="protein sequence ID" value="VDK54156.1"/>
    <property type="molecule type" value="Genomic_DNA"/>
</dbReference>
<dbReference type="OrthoDB" id="1932312at2759"/>
<keyword evidence="3" id="KW-1185">Reference proteome</keyword>
<feature type="region of interest" description="Disordered" evidence="1">
    <location>
        <begin position="1"/>
        <end position="117"/>
    </location>
</feature>
<organism evidence="2 3">
    <name type="scientific">Cylicostephanus goldi</name>
    <name type="common">Nematode worm</name>
    <dbReference type="NCBI Taxonomy" id="71465"/>
    <lineage>
        <taxon>Eukaryota</taxon>
        <taxon>Metazoa</taxon>
        <taxon>Ecdysozoa</taxon>
        <taxon>Nematoda</taxon>
        <taxon>Chromadorea</taxon>
        <taxon>Rhabditida</taxon>
        <taxon>Rhabditina</taxon>
        <taxon>Rhabditomorpha</taxon>
        <taxon>Strongyloidea</taxon>
        <taxon>Strongylidae</taxon>
        <taxon>Cylicostephanus</taxon>
    </lineage>
</organism>
<evidence type="ECO:0000313" key="2">
    <source>
        <dbReference type="EMBL" id="VDK54156.1"/>
    </source>
</evidence>
<dbReference type="AlphaFoldDB" id="A0A3P6QTT0"/>
<dbReference type="Proteomes" id="UP000271889">
    <property type="component" value="Unassembled WGS sequence"/>
</dbReference>
<gene>
    <name evidence="2" type="ORF">CGOC_LOCUS2915</name>
</gene>
<feature type="compositionally biased region" description="Pro residues" evidence="1">
    <location>
        <begin position="20"/>
        <end position="33"/>
    </location>
</feature>
<protein>
    <submittedName>
        <fullName evidence="2">Uncharacterized protein</fullName>
    </submittedName>
</protein>
<reference evidence="2 3" key="1">
    <citation type="submission" date="2018-11" db="EMBL/GenBank/DDBJ databases">
        <authorList>
            <consortium name="Pathogen Informatics"/>
        </authorList>
    </citation>
    <scope>NUCLEOTIDE SEQUENCE [LARGE SCALE GENOMIC DNA]</scope>
</reference>
<feature type="non-terminal residue" evidence="2">
    <location>
        <position position="219"/>
    </location>
</feature>